<keyword evidence="3" id="KW-1185">Reference proteome</keyword>
<proteinExistence type="predicted"/>
<accession>A0A9Q1JS71</accession>
<reference evidence="2" key="1">
    <citation type="submission" date="2022-04" db="EMBL/GenBank/DDBJ databases">
        <title>Carnegiea gigantea Genome sequencing and assembly v2.</title>
        <authorList>
            <person name="Copetti D."/>
            <person name="Sanderson M.J."/>
            <person name="Burquez A."/>
            <person name="Wojciechowski M.F."/>
        </authorList>
    </citation>
    <scope>NUCLEOTIDE SEQUENCE</scope>
    <source>
        <strain evidence="2">SGP5-SGP5p</strain>
        <tissue evidence="2">Aerial part</tissue>
    </source>
</reference>
<feature type="compositionally biased region" description="Basic and acidic residues" evidence="1">
    <location>
        <begin position="183"/>
        <end position="192"/>
    </location>
</feature>
<evidence type="ECO:0000313" key="3">
    <source>
        <dbReference type="Proteomes" id="UP001153076"/>
    </source>
</evidence>
<comment type="caution">
    <text evidence="2">The sequence shown here is derived from an EMBL/GenBank/DDBJ whole genome shotgun (WGS) entry which is preliminary data.</text>
</comment>
<sequence>MDGGNIINSAGKLVNDSTLHWFKFPSLLQWMRNTTNMQKEVTNLAGKSDSSKMAQKYYCMMMLFGWPKSRGREKTNNSLSLLALGPDLRRPVVRSIPDPKHLVSLSLTQRPNCFSYKLPAFEAFSSSVKAHSFPVTSSSLVTPVASMDRLWPGPRSMGWQKVGENPSPLGPRSEVGKNPVPNGDRDEDRAEN</sequence>
<protein>
    <submittedName>
        <fullName evidence="2">Uncharacterized protein</fullName>
    </submittedName>
</protein>
<dbReference type="EMBL" id="JAKOGI010000824">
    <property type="protein sequence ID" value="KAJ8430088.1"/>
    <property type="molecule type" value="Genomic_DNA"/>
</dbReference>
<evidence type="ECO:0000313" key="2">
    <source>
        <dbReference type="EMBL" id="KAJ8430088.1"/>
    </source>
</evidence>
<name>A0A9Q1JS71_9CARY</name>
<evidence type="ECO:0000256" key="1">
    <source>
        <dbReference type="SAM" id="MobiDB-lite"/>
    </source>
</evidence>
<organism evidence="2 3">
    <name type="scientific">Carnegiea gigantea</name>
    <dbReference type="NCBI Taxonomy" id="171969"/>
    <lineage>
        <taxon>Eukaryota</taxon>
        <taxon>Viridiplantae</taxon>
        <taxon>Streptophyta</taxon>
        <taxon>Embryophyta</taxon>
        <taxon>Tracheophyta</taxon>
        <taxon>Spermatophyta</taxon>
        <taxon>Magnoliopsida</taxon>
        <taxon>eudicotyledons</taxon>
        <taxon>Gunneridae</taxon>
        <taxon>Pentapetalae</taxon>
        <taxon>Caryophyllales</taxon>
        <taxon>Cactineae</taxon>
        <taxon>Cactaceae</taxon>
        <taxon>Cactoideae</taxon>
        <taxon>Echinocereeae</taxon>
        <taxon>Carnegiea</taxon>
    </lineage>
</organism>
<gene>
    <name evidence="2" type="ORF">Cgig2_022690</name>
</gene>
<dbReference type="AlphaFoldDB" id="A0A9Q1JS71"/>
<dbReference type="Proteomes" id="UP001153076">
    <property type="component" value="Unassembled WGS sequence"/>
</dbReference>
<feature type="region of interest" description="Disordered" evidence="1">
    <location>
        <begin position="155"/>
        <end position="192"/>
    </location>
</feature>